<dbReference type="OrthoDB" id="9798857at2"/>
<comment type="caution">
    <text evidence="1">The sequence shown here is derived from an EMBL/GenBank/DDBJ whole genome shotgun (WGS) entry which is preliminary data.</text>
</comment>
<protein>
    <submittedName>
        <fullName evidence="1">Uncharacterized protein</fullName>
    </submittedName>
</protein>
<organism evidence="1 2">
    <name type="scientific">Maritimibacter alkaliphilus HTCC2654</name>
    <dbReference type="NCBI Taxonomy" id="314271"/>
    <lineage>
        <taxon>Bacteria</taxon>
        <taxon>Pseudomonadati</taxon>
        <taxon>Pseudomonadota</taxon>
        <taxon>Alphaproteobacteria</taxon>
        <taxon>Rhodobacterales</taxon>
        <taxon>Roseobacteraceae</taxon>
        <taxon>Maritimibacter</taxon>
    </lineage>
</organism>
<dbReference type="HOGENOM" id="CLU_2683501_0_0_5"/>
<reference evidence="1 2" key="1">
    <citation type="journal article" date="2010" name="J. Bacteriol.">
        <title>Genome sequences of Pelagibaca bermudensis HTCC2601T and Maritimibacter alkaliphilus HTCC2654T, the type strains of two marine Roseobacter genera.</title>
        <authorList>
            <person name="Thrash J.C."/>
            <person name="Cho J.C."/>
            <person name="Ferriera S."/>
            <person name="Johnson J."/>
            <person name="Vergin K.L."/>
            <person name="Giovannoni S.J."/>
        </authorList>
    </citation>
    <scope>NUCLEOTIDE SEQUENCE [LARGE SCALE GENOMIC DNA]</scope>
    <source>
        <strain evidence="1 2">HTCC2654</strain>
    </source>
</reference>
<accession>A3VA35</accession>
<evidence type="ECO:0000313" key="1">
    <source>
        <dbReference type="EMBL" id="EAQ14776.1"/>
    </source>
</evidence>
<dbReference type="STRING" id="314271.RB2654_19373"/>
<gene>
    <name evidence="1" type="ORF">RB2654_19373</name>
</gene>
<dbReference type="RefSeq" id="WP_008334642.1">
    <property type="nucleotide sequence ID" value="NZ_CH902578.1"/>
</dbReference>
<dbReference type="Proteomes" id="UP000002931">
    <property type="component" value="Unassembled WGS sequence"/>
</dbReference>
<dbReference type="EMBL" id="AAMT01000001">
    <property type="protein sequence ID" value="EAQ14776.1"/>
    <property type="molecule type" value="Genomic_DNA"/>
</dbReference>
<sequence length="74" mass="8433">MISFNDIIDKACPAAVQAERQGNLPTRMFVHPVIFDGISEIRRDEIANGFPLILLGMFLEVDPDLPRDGFRFER</sequence>
<proteinExistence type="predicted"/>
<dbReference type="AlphaFoldDB" id="A3VA35"/>
<keyword evidence="2" id="KW-1185">Reference proteome</keyword>
<evidence type="ECO:0000313" key="2">
    <source>
        <dbReference type="Proteomes" id="UP000002931"/>
    </source>
</evidence>
<name>A3VA35_9RHOB</name>